<organism evidence="1 2">
    <name type="scientific">Bifidobacterium breve DSM 20213 = JCM 1192</name>
    <dbReference type="NCBI Taxonomy" id="518634"/>
    <lineage>
        <taxon>Bacteria</taxon>
        <taxon>Bacillati</taxon>
        <taxon>Actinomycetota</taxon>
        <taxon>Actinomycetes</taxon>
        <taxon>Bifidobacteriales</taxon>
        <taxon>Bifidobacteriaceae</taxon>
        <taxon>Bifidobacterium</taxon>
    </lineage>
</organism>
<dbReference type="HOGENOM" id="CLU_3285619_0_0_11"/>
<reference evidence="1 2" key="1">
    <citation type="submission" date="2010-02" db="EMBL/GenBank/DDBJ databases">
        <authorList>
            <person name="Weinstock G."/>
            <person name="Sodergren E."/>
            <person name="Clifton S."/>
            <person name="Fulton L."/>
            <person name="Fulton B."/>
            <person name="Courtney L."/>
            <person name="Fronick C."/>
            <person name="Harrison M."/>
            <person name="Strong C."/>
            <person name="Farmer C."/>
            <person name="Delahaunty K."/>
            <person name="Markovic C."/>
            <person name="Hall O."/>
            <person name="Minx P."/>
            <person name="Tomlinson C."/>
            <person name="Mitreva M."/>
            <person name="Nelson J."/>
            <person name="Hou S."/>
            <person name="Wollam A."/>
            <person name="Pepin K.H."/>
            <person name="Johnson M."/>
            <person name="Bhonagiri V."/>
            <person name="Zhang X."/>
            <person name="Suruliraj S."/>
            <person name="Warren W."/>
            <person name="Chinwalla A."/>
            <person name="Mardis E.R."/>
            <person name="Wilson R.K."/>
        </authorList>
    </citation>
    <scope>NUCLEOTIDE SEQUENCE [LARGE SCALE GENOMIC DNA]</scope>
    <source>
        <strain evidence="1 2">DSM 20213</strain>
    </source>
</reference>
<name>D4BLY4_BIFBR</name>
<comment type="caution">
    <text evidence="1">The sequence shown here is derived from an EMBL/GenBank/DDBJ whole genome shotgun (WGS) entry which is preliminary data.</text>
</comment>
<evidence type="ECO:0000313" key="2">
    <source>
        <dbReference type="Proteomes" id="UP000003191"/>
    </source>
</evidence>
<accession>D4BLY4</accession>
<dbReference type="Proteomes" id="UP000003191">
    <property type="component" value="Unassembled WGS sequence"/>
</dbReference>
<proteinExistence type="predicted"/>
<dbReference type="AlphaFoldDB" id="D4BLY4"/>
<protein>
    <submittedName>
        <fullName evidence="1">Uncharacterized protein</fullName>
    </submittedName>
</protein>
<gene>
    <name evidence="1" type="ORF">BIFBRE_03071</name>
</gene>
<keyword evidence="2" id="KW-1185">Reference proteome</keyword>
<dbReference type="EMBL" id="ACCG02000005">
    <property type="protein sequence ID" value="EFE89803.1"/>
    <property type="molecule type" value="Genomic_DNA"/>
</dbReference>
<evidence type="ECO:0000313" key="1">
    <source>
        <dbReference type="EMBL" id="EFE89803.1"/>
    </source>
</evidence>
<sequence length="40" mass="4425">MVFASRNTENALLPILKEIENKAFSRLFSRLLGHGHSAGV</sequence>